<reference evidence="1 2" key="1">
    <citation type="submission" date="2019-08" db="EMBL/GenBank/DDBJ databases">
        <title>Whole genome of Aphis craccivora.</title>
        <authorList>
            <person name="Voronova N.V."/>
            <person name="Shulinski R.S."/>
            <person name="Bandarenka Y.V."/>
            <person name="Zhorov D.G."/>
            <person name="Warner D."/>
        </authorList>
    </citation>
    <scope>NUCLEOTIDE SEQUENCE [LARGE SCALE GENOMIC DNA]</scope>
    <source>
        <strain evidence="1">180601</strain>
        <tissue evidence="1">Whole Body</tissue>
    </source>
</reference>
<sequence>NDIVDHLCDKKMNCINEDEPSESCKKSLLDTSNSSKNINCADKLNLTNADEKNNFKTSTMLSSTDNNKLIGINIDHASNQLNQEECKFLIEKIHFNETDLNSQEANFLEEVVKKINGPNLCTNSEGLDINTQQFMELNLCKAVQQLHAFSPKLNLNSSETFTIKQIDLDNSIVISTPPLINELKNSEIKDKNSIIVNDSKKLEKFNHQSPKIINLEFPIQDQYAEFPVEDQDAEIIAFRGMCEAMLRIGSIDNNIIDDNKIIMKKNNEMNNLNVKQINQNVNCLNSMEYEPSTSKLNVGVNDYSKHLKRKKHQINNLRFDSSDDSSSENSSEYSDELSSKQYFKSKKSKCAFSYNSLKINSKRYSFTNDQIVIQPKNAKKIKLSDMKFQDKEIDCMFIKKPLPKVQNVVINNLKCKTMNDNSLEQNKLLKKNQTIFYFSSTGIVHKDMLNYIENKKCQSM</sequence>
<proteinExistence type="predicted"/>
<evidence type="ECO:0000313" key="2">
    <source>
        <dbReference type="Proteomes" id="UP000478052"/>
    </source>
</evidence>
<feature type="non-terminal residue" evidence="1">
    <location>
        <position position="1"/>
    </location>
</feature>
<gene>
    <name evidence="1" type="ORF">FWK35_00036602</name>
</gene>
<name>A0A6G0XZH9_APHCR</name>
<evidence type="ECO:0000313" key="1">
    <source>
        <dbReference type="EMBL" id="KAF0746377.1"/>
    </source>
</evidence>
<dbReference type="Proteomes" id="UP000478052">
    <property type="component" value="Unassembled WGS sequence"/>
</dbReference>
<organism evidence="1 2">
    <name type="scientific">Aphis craccivora</name>
    <name type="common">Cowpea aphid</name>
    <dbReference type="NCBI Taxonomy" id="307492"/>
    <lineage>
        <taxon>Eukaryota</taxon>
        <taxon>Metazoa</taxon>
        <taxon>Ecdysozoa</taxon>
        <taxon>Arthropoda</taxon>
        <taxon>Hexapoda</taxon>
        <taxon>Insecta</taxon>
        <taxon>Pterygota</taxon>
        <taxon>Neoptera</taxon>
        <taxon>Paraneoptera</taxon>
        <taxon>Hemiptera</taxon>
        <taxon>Sternorrhyncha</taxon>
        <taxon>Aphidomorpha</taxon>
        <taxon>Aphidoidea</taxon>
        <taxon>Aphididae</taxon>
        <taxon>Aphidini</taxon>
        <taxon>Aphis</taxon>
        <taxon>Aphis</taxon>
    </lineage>
</organism>
<protein>
    <submittedName>
        <fullName evidence="1">Uncharacterized protein</fullName>
    </submittedName>
</protein>
<dbReference type="AlphaFoldDB" id="A0A6G0XZH9"/>
<dbReference type="EMBL" id="VUJU01007235">
    <property type="protein sequence ID" value="KAF0746377.1"/>
    <property type="molecule type" value="Genomic_DNA"/>
</dbReference>
<comment type="caution">
    <text evidence="1">The sequence shown here is derived from an EMBL/GenBank/DDBJ whole genome shotgun (WGS) entry which is preliminary data.</text>
</comment>
<accession>A0A6G0XZH9</accession>
<keyword evidence="2" id="KW-1185">Reference proteome</keyword>
<dbReference type="OrthoDB" id="6607006at2759"/>